<dbReference type="Proteomes" id="UP001458880">
    <property type="component" value="Unassembled WGS sequence"/>
</dbReference>
<evidence type="ECO:0000313" key="1">
    <source>
        <dbReference type="EMBL" id="KAK9720137.1"/>
    </source>
</evidence>
<organism evidence="1 2">
    <name type="scientific">Popillia japonica</name>
    <name type="common">Japanese beetle</name>
    <dbReference type="NCBI Taxonomy" id="7064"/>
    <lineage>
        <taxon>Eukaryota</taxon>
        <taxon>Metazoa</taxon>
        <taxon>Ecdysozoa</taxon>
        <taxon>Arthropoda</taxon>
        <taxon>Hexapoda</taxon>
        <taxon>Insecta</taxon>
        <taxon>Pterygota</taxon>
        <taxon>Neoptera</taxon>
        <taxon>Endopterygota</taxon>
        <taxon>Coleoptera</taxon>
        <taxon>Polyphaga</taxon>
        <taxon>Scarabaeiformia</taxon>
        <taxon>Scarabaeidae</taxon>
        <taxon>Rutelinae</taxon>
        <taxon>Popillia</taxon>
    </lineage>
</organism>
<protein>
    <submittedName>
        <fullName evidence="1">Uncharacterized protein</fullName>
    </submittedName>
</protein>
<reference evidence="1 2" key="1">
    <citation type="journal article" date="2024" name="BMC Genomics">
        <title>De novo assembly and annotation of Popillia japonica's genome with initial clues to its potential as an invasive pest.</title>
        <authorList>
            <person name="Cucini C."/>
            <person name="Boschi S."/>
            <person name="Funari R."/>
            <person name="Cardaioli E."/>
            <person name="Iannotti N."/>
            <person name="Marturano G."/>
            <person name="Paoli F."/>
            <person name="Bruttini M."/>
            <person name="Carapelli A."/>
            <person name="Frati F."/>
            <person name="Nardi F."/>
        </authorList>
    </citation>
    <scope>NUCLEOTIDE SEQUENCE [LARGE SCALE GENOMIC DNA]</scope>
    <source>
        <strain evidence="1">DMR45628</strain>
    </source>
</reference>
<accession>A0AAW1KJD3</accession>
<keyword evidence="2" id="KW-1185">Reference proteome</keyword>
<dbReference type="AlphaFoldDB" id="A0AAW1KJD3"/>
<name>A0AAW1KJD3_POPJA</name>
<gene>
    <name evidence="1" type="ORF">QE152_g22215</name>
</gene>
<proteinExistence type="predicted"/>
<comment type="caution">
    <text evidence="1">The sequence shown here is derived from an EMBL/GenBank/DDBJ whole genome shotgun (WGS) entry which is preliminary data.</text>
</comment>
<sequence>MHDLPVKIIKVAMIRVSCSITTGAFYNTHLSHTIFEFSPQVDPGYAINIDPPHIIYLPVSSTRIDNITLTLIDQDGEPVDFRGEQIIIRLELKKYYNGVGV</sequence>
<dbReference type="EMBL" id="JASPKY010000213">
    <property type="protein sequence ID" value="KAK9720137.1"/>
    <property type="molecule type" value="Genomic_DNA"/>
</dbReference>
<evidence type="ECO:0000313" key="2">
    <source>
        <dbReference type="Proteomes" id="UP001458880"/>
    </source>
</evidence>